<dbReference type="EMBL" id="MCSB01000053">
    <property type="protein sequence ID" value="PME22194.1"/>
    <property type="molecule type" value="Genomic_DNA"/>
</dbReference>
<organism evidence="2 3">
    <name type="scientific">Vibrio lentus</name>
    <dbReference type="NCBI Taxonomy" id="136468"/>
    <lineage>
        <taxon>Bacteria</taxon>
        <taxon>Pseudomonadati</taxon>
        <taxon>Pseudomonadota</taxon>
        <taxon>Gammaproteobacteria</taxon>
        <taxon>Vibrionales</taxon>
        <taxon>Vibrionaceae</taxon>
        <taxon>Vibrio</taxon>
    </lineage>
</organism>
<proteinExistence type="predicted"/>
<comment type="caution">
    <text evidence="2">The sequence shown here is derived from an EMBL/GenBank/DDBJ whole genome shotgun (WGS) entry which is preliminary data.</text>
</comment>
<dbReference type="RefSeq" id="WP_102298565.1">
    <property type="nucleotide sequence ID" value="NZ_JAAHTI010000001.1"/>
</dbReference>
<evidence type="ECO:0000313" key="3">
    <source>
        <dbReference type="Proteomes" id="UP000239763"/>
    </source>
</evidence>
<name>A0AA44VMV6_9VIBR</name>
<keyword evidence="1" id="KW-0732">Signal</keyword>
<evidence type="ECO:0000256" key="1">
    <source>
        <dbReference type="SAM" id="SignalP"/>
    </source>
</evidence>
<sequence length="241" mass="27005">MKFVVLASALAISVSSSAYANWSGSKSLNDEDRVQVIGDNIYVNLGIKRDFSSLVNVPLSSGNPVKFDPKKVDLSQFGSCPFTEIDMSGYDNMIIANGGTVSNHDKDRQAYAMKQIEERNDRVSKCGRERLARAKAAYNNITLDTLALQENELDQTNTETYRVVTTGSDQRTFTGRISNCLSDCTYTNTKTTVMFELEGNAYIISITQRVPYDKFFKITREYLDTNTFLGARTKIIPIDNY</sequence>
<gene>
    <name evidence="2" type="ORF">BCV38_15295</name>
</gene>
<dbReference type="AlphaFoldDB" id="A0AA44VMV6"/>
<protein>
    <submittedName>
        <fullName evidence="2">Uncharacterized protein</fullName>
    </submittedName>
</protein>
<feature type="chain" id="PRO_5041446752" evidence="1">
    <location>
        <begin position="21"/>
        <end position="241"/>
    </location>
</feature>
<evidence type="ECO:0000313" key="2">
    <source>
        <dbReference type="EMBL" id="PME22194.1"/>
    </source>
</evidence>
<accession>A0AA44VMV6</accession>
<feature type="signal peptide" evidence="1">
    <location>
        <begin position="1"/>
        <end position="20"/>
    </location>
</feature>
<reference evidence="2 3" key="1">
    <citation type="journal article" date="2018" name="Nature">
        <title>A major lineage of non-tailed dsDNA viruses as unrecognized killers of marine bacteria.</title>
        <authorList>
            <person name="Kauffman K.M."/>
            <person name="Hussain F.A."/>
            <person name="Yang J."/>
            <person name="Arevalo P."/>
            <person name="Brown J.M."/>
            <person name="Chang W.K."/>
            <person name="VanInsberghe D."/>
            <person name="Elsherbini J."/>
            <person name="Sharma R.S."/>
            <person name="Cutler M.B."/>
            <person name="Kelly L."/>
            <person name="Polz M.F."/>
        </authorList>
    </citation>
    <scope>NUCLEOTIDE SEQUENCE [LARGE SCALE GENOMIC DNA]</scope>
    <source>
        <strain evidence="2 3">10N.286.55.E1</strain>
    </source>
</reference>
<keyword evidence="3" id="KW-1185">Reference proteome</keyword>
<dbReference type="Proteomes" id="UP000239763">
    <property type="component" value="Unassembled WGS sequence"/>
</dbReference>